<evidence type="ECO:0000313" key="4">
    <source>
        <dbReference type="Proteomes" id="UP001596528"/>
    </source>
</evidence>
<dbReference type="Pfam" id="PF25888">
    <property type="entry name" value="WHD_DnaB"/>
    <property type="match status" value="1"/>
</dbReference>
<protein>
    <submittedName>
        <fullName evidence="3">DnaD domain protein</fullName>
    </submittedName>
</protein>
<keyword evidence="4" id="KW-1185">Reference proteome</keyword>
<feature type="domain" description="Replicative helicase loading/DNA remodeling protein DnaB N-terminal winged helix" evidence="2">
    <location>
        <begin position="15"/>
        <end position="184"/>
    </location>
</feature>
<comment type="caution">
    <text evidence="3">The sequence shown here is derived from an EMBL/GenBank/DDBJ whole genome shotgun (WGS) entry which is preliminary data.</text>
</comment>
<feature type="compositionally biased region" description="Low complexity" evidence="1">
    <location>
        <begin position="447"/>
        <end position="457"/>
    </location>
</feature>
<organism evidence="3 4">
    <name type="scientific">Paenibacillus thermoaerophilus</name>
    <dbReference type="NCBI Taxonomy" id="1215385"/>
    <lineage>
        <taxon>Bacteria</taxon>
        <taxon>Bacillati</taxon>
        <taxon>Bacillota</taxon>
        <taxon>Bacilli</taxon>
        <taxon>Bacillales</taxon>
        <taxon>Paenibacillaceae</taxon>
        <taxon>Paenibacillus</taxon>
    </lineage>
</organism>
<evidence type="ECO:0000313" key="3">
    <source>
        <dbReference type="EMBL" id="MFC7749838.1"/>
    </source>
</evidence>
<gene>
    <name evidence="3" type="ORF">ACFQWB_07785</name>
</gene>
<accession>A0ABW2V3L4</accession>
<evidence type="ECO:0000256" key="1">
    <source>
        <dbReference type="SAM" id="MobiDB-lite"/>
    </source>
</evidence>
<dbReference type="Proteomes" id="UP001596528">
    <property type="component" value="Unassembled WGS sequence"/>
</dbReference>
<reference evidence="4" key="1">
    <citation type="journal article" date="2019" name="Int. J. Syst. Evol. Microbiol.">
        <title>The Global Catalogue of Microorganisms (GCM) 10K type strain sequencing project: providing services to taxonomists for standard genome sequencing and annotation.</title>
        <authorList>
            <consortium name="The Broad Institute Genomics Platform"/>
            <consortium name="The Broad Institute Genome Sequencing Center for Infectious Disease"/>
            <person name="Wu L."/>
            <person name="Ma J."/>
        </authorList>
    </citation>
    <scope>NUCLEOTIDE SEQUENCE [LARGE SCALE GENOMIC DNA]</scope>
    <source>
        <strain evidence="4">JCM 18657</strain>
    </source>
</reference>
<dbReference type="InterPro" id="IPR058660">
    <property type="entry name" value="WHD_DnaB"/>
</dbReference>
<dbReference type="EMBL" id="JBHTGQ010000018">
    <property type="protein sequence ID" value="MFC7749838.1"/>
    <property type="molecule type" value="Genomic_DNA"/>
</dbReference>
<name>A0ABW2V3L4_9BACL</name>
<evidence type="ECO:0000259" key="2">
    <source>
        <dbReference type="Pfam" id="PF25888"/>
    </source>
</evidence>
<dbReference type="RefSeq" id="WP_138788137.1">
    <property type="nucleotide sequence ID" value="NZ_JBHTGQ010000018.1"/>
</dbReference>
<proteinExistence type="predicted"/>
<sequence length="510" mass="59092">MKMSNLHHFTEHHRYYVRREFAVSGLEERVLLEMYQPMVGGFAVALYMTLCRHVAEDRIGYSELEQQRRLFRTLDLEPNEQGRRFLADQFSKLEAVGLMSTYRRYLAATDEYVYGYELQPPLVPTEFFQNQHLTVLLRDKIGKYALLSVRDRFLAPMPEELAAADDANEDISVPFYELFRLNTKVIDLELEEALGQTAASRQPSAAEMPASRYRYGPDDILARFPRGSRNRPFVEYLRHRQDQLAAINHATHKYRLELGDLCRLLDEDGLFSDEGELEFDRLQYRASLIYQQARRREDDQERTRVKLAARTEGTEDGLSGEGDEVKPEKPVEMEFYLEVPAIFAGECDIHQYNMILRNEPYTLVLKRFFRKGSVPDHVEKLFERIDLNYKLNEEVINVLIHYLHTLKGASWSKTYVETIVTDLLAKGIDSYEKAVVYFRDQLARRSGAPAGTRSGAASRRRTGAAEAASGSSRKPKLKMFEENGPAPKLTEEERLRLRQIALERDARKRP</sequence>
<feature type="region of interest" description="Disordered" evidence="1">
    <location>
        <begin position="447"/>
        <end position="494"/>
    </location>
</feature>